<keyword evidence="3" id="KW-1185">Reference proteome</keyword>
<protein>
    <submittedName>
        <fullName evidence="2">Proteasome PCI domain-containing protein, putative</fullName>
    </submittedName>
</protein>
<dbReference type="PANTHER" id="PTHR10678">
    <property type="entry name" value="26S PROTEASOME NON-ATPASE REGULATORY SUBUNIT 11/COP9 SIGNALOSOME COMPLEX SUBUNIT 2"/>
    <property type="match status" value="1"/>
</dbReference>
<dbReference type="SMART" id="SM00753">
    <property type="entry name" value="PAM"/>
    <property type="match status" value="1"/>
</dbReference>
<dbReference type="VEuPathDB" id="ToxoDB:ETH_00037405"/>
<organism evidence="2 3">
    <name type="scientific">Eimeria tenella</name>
    <name type="common">Coccidian parasite</name>
    <dbReference type="NCBI Taxonomy" id="5802"/>
    <lineage>
        <taxon>Eukaryota</taxon>
        <taxon>Sar</taxon>
        <taxon>Alveolata</taxon>
        <taxon>Apicomplexa</taxon>
        <taxon>Conoidasida</taxon>
        <taxon>Coccidia</taxon>
        <taxon>Eucoccidiorida</taxon>
        <taxon>Eimeriorina</taxon>
        <taxon>Eimeriidae</taxon>
        <taxon>Eimeria</taxon>
    </lineage>
</organism>
<dbReference type="AlphaFoldDB" id="U6L1P1"/>
<dbReference type="Proteomes" id="UP000030747">
    <property type="component" value="Unassembled WGS sequence"/>
</dbReference>
<evidence type="ECO:0000256" key="1">
    <source>
        <dbReference type="SAM" id="MobiDB-lite"/>
    </source>
</evidence>
<reference evidence="2" key="1">
    <citation type="submission" date="2013-10" db="EMBL/GenBank/DDBJ databases">
        <title>Genomic analysis of the causative agents of coccidiosis in chickens.</title>
        <authorList>
            <person name="Reid A.J."/>
            <person name="Blake D."/>
            <person name="Billington K."/>
            <person name="Browne H."/>
            <person name="Dunn M."/>
            <person name="Hung S."/>
            <person name="Kawahara F."/>
            <person name="Miranda-Saavedra D."/>
            <person name="Mourier T."/>
            <person name="Nagra H."/>
            <person name="Otto T.D."/>
            <person name="Rawlings N."/>
            <person name="Sanchez A."/>
            <person name="Sanders M."/>
            <person name="Subramaniam C."/>
            <person name="Tay Y."/>
            <person name="Dear P."/>
            <person name="Doerig C."/>
            <person name="Gruber A."/>
            <person name="Parkinson J."/>
            <person name="Shirley M."/>
            <person name="Wan K.L."/>
            <person name="Berriman M."/>
            <person name="Tomley F."/>
            <person name="Pain A."/>
        </authorList>
    </citation>
    <scope>NUCLEOTIDE SEQUENCE [LARGE SCALE GENOMIC DNA]</scope>
    <source>
        <strain evidence="2">Houghton</strain>
    </source>
</reference>
<gene>
    <name evidence="2" type="ORF">ETH_00037405</name>
</gene>
<name>U6L1P1_EIMTE</name>
<dbReference type="VEuPathDB" id="ToxoDB:ETH2_1137900"/>
<dbReference type="GeneID" id="25256522"/>
<evidence type="ECO:0000313" key="2">
    <source>
        <dbReference type="EMBL" id="CDJ44327.1"/>
    </source>
</evidence>
<feature type="region of interest" description="Disordered" evidence="1">
    <location>
        <begin position="117"/>
        <end position="138"/>
    </location>
</feature>
<reference evidence="2" key="2">
    <citation type="submission" date="2013-10" db="EMBL/GenBank/DDBJ databases">
        <authorList>
            <person name="Aslett M."/>
        </authorList>
    </citation>
    <scope>NUCLEOTIDE SEQUENCE [LARGE SCALE GENOMIC DNA]</scope>
    <source>
        <strain evidence="2">Houghton</strain>
    </source>
</reference>
<dbReference type="RefSeq" id="XP_013235076.1">
    <property type="nucleotide sequence ID" value="XM_013379622.1"/>
</dbReference>
<sequence length="138" mass="15481">MRIELTLARAQVQHGLLQQAQQQLAATLKECKRLDDKLLLVEAFLLESEIFFILKNVPKSRAALTAAKTNANAIHCPPTLQGQLDLQAGILHAQDNDYRTAFSYFYEAFEAFSGQEAAQESHKRHQQQTKAEEKTVAA</sequence>
<evidence type="ECO:0000313" key="3">
    <source>
        <dbReference type="Proteomes" id="UP000030747"/>
    </source>
</evidence>
<dbReference type="InterPro" id="IPR050871">
    <property type="entry name" value="26S_Proteasome/COP9_Components"/>
</dbReference>
<dbReference type="OrthoDB" id="1418352at2759"/>
<proteinExistence type="predicted"/>
<dbReference type="Gene3D" id="1.25.40.570">
    <property type="match status" value="1"/>
</dbReference>
<dbReference type="EMBL" id="HG676890">
    <property type="protein sequence ID" value="CDJ44327.1"/>
    <property type="molecule type" value="Genomic_DNA"/>
</dbReference>
<dbReference type="GO" id="GO:0000502">
    <property type="term" value="C:proteasome complex"/>
    <property type="evidence" value="ECO:0007669"/>
    <property type="project" value="UniProtKB-KW"/>
</dbReference>
<keyword evidence="2" id="KW-0647">Proteasome</keyword>
<feature type="non-terminal residue" evidence="2">
    <location>
        <position position="138"/>
    </location>
</feature>
<accession>U6L1P1</accession>